<dbReference type="Gene3D" id="3.60.15.10">
    <property type="entry name" value="Ribonuclease Z/Hydroxyacylglutathione hydrolase-like"/>
    <property type="match status" value="1"/>
</dbReference>
<reference evidence="2 3" key="1">
    <citation type="submission" date="2016-07" db="EMBL/GenBank/DDBJ databases">
        <title>Multi-omics approach to identify versatile polysaccharide utilization systems of a marine flavobacterium Gramella flava.</title>
        <authorList>
            <person name="Tang K."/>
        </authorList>
    </citation>
    <scope>NUCLEOTIDE SEQUENCE [LARGE SCALE GENOMIC DNA]</scope>
    <source>
        <strain evidence="2 3">JLT2011</strain>
    </source>
</reference>
<dbReference type="Pfam" id="PF00753">
    <property type="entry name" value="Lactamase_B"/>
    <property type="match status" value="1"/>
</dbReference>
<name>A0A1L7I8N1_9FLAO</name>
<dbReference type="PANTHER" id="PTHR11203">
    <property type="entry name" value="CLEAVAGE AND POLYADENYLATION SPECIFICITY FACTOR FAMILY MEMBER"/>
    <property type="match status" value="1"/>
</dbReference>
<organism evidence="2 3">
    <name type="scientific">Christiangramia flava JLT2011</name>
    <dbReference type="NCBI Taxonomy" id="1229726"/>
    <lineage>
        <taxon>Bacteria</taxon>
        <taxon>Pseudomonadati</taxon>
        <taxon>Bacteroidota</taxon>
        <taxon>Flavobacteriia</taxon>
        <taxon>Flavobacteriales</taxon>
        <taxon>Flavobacteriaceae</taxon>
        <taxon>Christiangramia</taxon>
    </lineage>
</organism>
<evidence type="ECO:0000313" key="2">
    <source>
        <dbReference type="EMBL" id="APU69465.1"/>
    </source>
</evidence>
<dbReference type="CDD" id="cd16295">
    <property type="entry name" value="TTHA0252-CPSF-like_MBL-fold"/>
    <property type="match status" value="1"/>
</dbReference>
<dbReference type="SMART" id="SM01027">
    <property type="entry name" value="Beta-Casp"/>
    <property type="match status" value="1"/>
</dbReference>
<sequence length="458" mass="52065">MKTEKIEVHFLGAAGTVTGSKFLVETPGCSILIDCGFFQGLKDLRLKNWEDLPVNVPKIDYVLLTHGHLDHVGYLPRLVMQGFKGKILGNAPTLEIAEIILKDTAKIQEEEAEKANKEDFSKHQPALPLYDLEDVERTIQAFETVHSGEWISLRESIRFRHQLGGHILGAGFIELEIDERRLVFSGDIGRNDDLLLQAPNKPKWADVLFLESTYGNRLHLQENVEELLKTAVLDIIAENGILLIACFAVERLQLLSFLLWKLFRSNKIPNLPVYVDSPMGTDVTKLFAEYHEYHKLSTSEFSSMSSYFEQVSSYRRTWEIIDENRPRIVLAGSGMLTGGRILTYLTRFLEVPSTRLMLTGFQAEGTRGRDLLEGAREIKIWGKYYQVKAQILKLESLSAHADQAELMEWCTDIRNIPEQVFLIHGEEPAAAALKLQLAEHYGWFVSIPSLNQKIQLFP</sequence>
<dbReference type="Proteomes" id="UP000186230">
    <property type="component" value="Chromosome"/>
</dbReference>
<gene>
    <name evidence="2" type="ORF">GRFL_2741</name>
</gene>
<evidence type="ECO:0000256" key="1">
    <source>
        <dbReference type="ARBA" id="ARBA00022801"/>
    </source>
</evidence>
<dbReference type="PANTHER" id="PTHR11203:SF37">
    <property type="entry name" value="INTEGRATOR COMPLEX SUBUNIT 11"/>
    <property type="match status" value="1"/>
</dbReference>
<accession>A0A1L7I8N1</accession>
<dbReference type="OrthoDB" id="9803916at2"/>
<dbReference type="RefSeq" id="WP_083645131.1">
    <property type="nucleotide sequence ID" value="NZ_AMRU01000015.1"/>
</dbReference>
<dbReference type="InterPro" id="IPR001279">
    <property type="entry name" value="Metallo-B-lactamas"/>
</dbReference>
<proteinExistence type="predicted"/>
<keyword evidence="3" id="KW-1185">Reference proteome</keyword>
<dbReference type="InterPro" id="IPR011108">
    <property type="entry name" value="RMMBL"/>
</dbReference>
<dbReference type="SUPFAM" id="SSF56281">
    <property type="entry name" value="Metallo-hydrolase/oxidoreductase"/>
    <property type="match status" value="1"/>
</dbReference>
<dbReference type="Gene3D" id="3.40.50.10890">
    <property type="match status" value="1"/>
</dbReference>
<keyword evidence="1" id="KW-0378">Hydrolase</keyword>
<dbReference type="KEGG" id="gfl:GRFL_2741"/>
<dbReference type="GO" id="GO:0004521">
    <property type="term" value="F:RNA endonuclease activity"/>
    <property type="evidence" value="ECO:0007669"/>
    <property type="project" value="TreeGrafter"/>
</dbReference>
<dbReference type="InterPro" id="IPR036866">
    <property type="entry name" value="RibonucZ/Hydroxyglut_hydro"/>
</dbReference>
<dbReference type="Pfam" id="PF10996">
    <property type="entry name" value="Beta-Casp"/>
    <property type="match status" value="1"/>
</dbReference>
<protein>
    <submittedName>
        <fullName evidence="2">Metallo-beta-lactamase family protein, RNA-specific</fullName>
    </submittedName>
</protein>
<dbReference type="InterPro" id="IPR022712">
    <property type="entry name" value="Beta_Casp"/>
</dbReference>
<dbReference type="AlphaFoldDB" id="A0A1L7I8N1"/>
<dbReference type="GO" id="GO:0016787">
    <property type="term" value="F:hydrolase activity"/>
    <property type="evidence" value="ECO:0007669"/>
    <property type="project" value="UniProtKB-KW"/>
</dbReference>
<evidence type="ECO:0000313" key="3">
    <source>
        <dbReference type="Proteomes" id="UP000186230"/>
    </source>
</evidence>
<dbReference type="STRING" id="1229726.GRFL_2741"/>
<dbReference type="Pfam" id="PF07521">
    <property type="entry name" value="RMMBL"/>
    <property type="match status" value="1"/>
</dbReference>
<dbReference type="SMART" id="SM00849">
    <property type="entry name" value="Lactamase_B"/>
    <property type="match status" value="1"/>
</dbReference>
<dbReference type="InterPro" id="IPR050698">
    <property type="entry name" value="MBL"/>
</dbReference>
<dbReference type="EMBL" id="CP016359">
    <property type="protein sequence ID" value="APU69465.1"/>
    <property type="molecule type" value="Genomic_DNA"/>
</dbReference>